<dbReference type="OrthoDB" id="9809813at2"/>
<dbReference type="PANTHER" id="PTHR30336">
    <property type="entry name" value="INNER MEMBRANE PROTEIN, PROBABLE PERMEASE"/>
    <property type="match status" value="1"/>
</dbReference>
<accession>A0A508A7G5</accession>
<dbReference type="InterPro" id="IPR003848">
    <property type="entry name" value="DUF218"/>
</dbReference>
<dbReference type="Pfam" id="PF02698">
    <property type="entry name" value="DUF218"/>
    <property type="match status" value="1"/>
</dbReference>
<evidence type="ECO:0000313" key="1">
    <source>
        <dbReference type="EMBL" id="KAB8173367.1"/>
    </source>
</evidence>
<dbReference type="EMBL" id="VICD02000242">
    <property type="protein sequence ID" value="KAB8173367.1"/>
    <property type="molecule type" value="Genomic_DNA"/>
</dbReference>
<name>A0A508A7G5_9GAMM</name>
<dbReference type="Gene3D" id="3.40.50.620">
    <property type="entry name" value="HUPs"/>
    <property type="match status" value="1"/>
</dbReference>
<protein>
    <submittedName>
        <fullName evidence="1">Uncharacterized protein</fullName>
    </submittedName>
</protein>
<dbReference type="GO" id="GO:0000270">
    <property type="term" value="P:peptidoglycan metabolic process"/>
    <property type="evidence" value="ECO:0007669"/>
    <property type="project" value="TreeGrafter"/>
</dbReference>
<dbReference type="InterPro" id="IPR014729">
    <property type="entry name" value="Rossmann-like_a/b/a_fold"/>
</dbReference>
<organism evidence="1 2">
    <name type="scientific">Marilutibacter maris</name>
    <dbReference type="NCBI Taxonomy" id="1605891"/>
    <lineage>
        <taxon>Bacteria</taxon>
        <taxon>Pseudomonadati</taxon>
        <taxon>Pseudomonadota</taxon>
        <taxon>Gammaproteobacteria</taxon>
        <taxon>Lysobacterales</taxon>
        <taxon>Lysobacteraceae</taxon>
        <taxon>Marilutibacter</taxon>
    </lineage>
</organism>
<dbReference type="Proteomes" id="UP000320431">
    <property type="component" value="Unassembled WGS sequence"/>
</dbReference>
<dbReference type="CDD" id="cd06259">
    <property type="entry name" value="YdcF-like"/>
    <property type="match status" value="1"/>
</dbReference>
<dbReference type="InterPro" id="IPR051599">
    <property type="entry name" value="Cell_Envelope_Assoc"/>
</dbReference>
<dbReference type="GO" id="GO:0043164">
    <property type="term" value="P:Gram-negative-bacterium-type cell wall biogenesis"/>
    <property type="evidence" value="ECO:0007669"/>
    <property type="project" value="TreeGrafter"/>
</dbReference>
<reference evidence="1 2" key="1">
    <citation type="submission" date="2019-10" db="EMBL/GenBank/DDBJ databases">
        <title>Lysobacter alkalisoli sp. nov., isolated from saline-alkaline soil.</title>
        <authorList>
            <person name="Sun J.-Q."/>
        </authorList>
    </citation>
    <scope>NUCLEOTIDE SEQUENCE [LARGE SCALE GENOMIC DNA]</scope>
    <source>
        <strain evidence="1 2">KCTC 42381</strain>
    </source>
</reference>
<dbReference type="PANTHER" id="PTHR30336:SF4">
    <property type="entry name" value="ENVELOPE BIOGENESIS FACTOR ELYC"/>
    <property type="match status" value="1"/>
</dbReference>
<dbReference type="AlphaFoldDB" id="A0A508A7G5"/>
<gene>
    <name evidence="1" type="ORF">FKV24_014080</name>
</gene>
<proteinExistence type="predicted"/>
<evidence type="ECO:0000313" key="2">
    <source>
        <dbReference type="Proteomes" id="UP000320431"/>
    </source>
</evidence>
<comment type="caution">
    <text evidence="1">The sequence shown here is derived from an EMBL/GenBank/DDBJ whole genome shotgun (WGS) entry which is preliminary data.</text>
</comment>
<dbReference type="GO" id="GO:0005886">
    <property type="term" value="C:plasma membrane"/>
    <property type="evidence" value="ECO:0007669"/>
    <property type="project" value="TreeGrafter"/>
</dbReference>
<sequence>MWILSPLSWLLLALVGVCLCARSRGRRARALSWACAMAAVLAVLAMTPMVANLLVAMLEKPVPVSGAGCGDGEVDVAVVLAGAIDDTPVDAGDFRVLSLSSRRRVEAGVAWWSAGPGRVLVMSGGPQPGLGATPDGDTVATASLMAAYAQRLGVDTAALRMEAGSSTTWENAQGLRRQRPALPPRVVLVTSAMHMPRARFALTRAGFQVCPLATDRRQLPFGLPGSLVPGSSALEKTEAAVHELVGLAHYRVRAWRGSDGE</sequence>
<dbReference type="RefSeq" id="WP_111266802.1">
    <property type="nucleotide sequence ID" value="NZ_CP029843.1"/>
</dbReference>